<dbReference type="Pfam" id="PF00990">
    <property type="entry name" value="GGDEF"/>
    <property type="match status" value="1"/>
</dbReference>
<keyword evidence="1" id="KW-0472">Membrane</keyword>
<dbReference type="PROSITE" id="PS50887">
    <property type="entry name" value="GGDEF"/>
    <property type="match status" value="1"/>
</dbReference>
<dbReference type="SUPFAM" id="SSF141868">
    <property type="entry name" value="EAL domain-like"/>
    <property type="match status" value="1"/>
</dbReference>
<keyword evidence="5" id="KW-1185">Reference proteome</keyword>
<keyword evidence="1" id="KW-0812">Transmembrane</keyword>
<dbReference type="SUPFAM" id="SSF55073">
    <property type="entry name" value="Nucleotide cyclase"/>
    <property type="match status" value="1"/>
</dbReference>
<name>A0ABP5SS91_9ACTN</name>
<dbReference type="PANTHER" id="PTHR44757">
    <property type="entry name" value="DIGUANYLATE CYCLASE DGCP"/>
    <property type="match status" value="1"/>
</dbReference>
<dbReference type="NCBIfam" id="TIGR00254">
    <property type="entry name" value="GGDEF"/>
    <property type="match status" value="1"/>
</dbReference>
<feature type="transmembrane region" description="Helical" evidence="1">
    <location>
        <begin position="231"/>
        <end position="248"/>
    </location>
</feature>
<dbReference type="Pfam" id="PF00563">
    <property type="entry name" value="EAL"/>
    <property type="match status" value="1"/>
</dbReference>
<dbReference type="InterPro" id="IPR000160">
    <property type="entry name" value="GGDEF_dom"/>
</dbReference>
<evidence type="ECO:0000256" key="1">
    <source>
        <dbReference type="SAM" id="Phobius"/>
    </source>
</evidence>
<feature type="transmembrane region" description="Helical" evidence="1">
    <location>
        <begin position="200"/>
        <end position="219"/>
    </location>
</feature>
<organism evidence="4 5">
    <name type="scientific">Dactylosporangium salmoneum</name>
    <dbReference type="NCBI Taxonomy" id="53361"/>
    <lineage>
        <taxon>Bacteria</taxon>
        <taxon>Bacillati</taxon>
        <taxon>Actinomycetota</taxon>
        <taxon>Actinomycetes</taxon>
        <taxon>Micromonosporales</taxon>
        <taxon>Micromonosporaceae</taxon>
        <taxon>Dactylosporangium</taxon>
    </lineage>
</organism>
<feature type="transmembrane region" description="Helical" evidence="1">
    <location>
        <begin position="35"/>
        <end position="56"/>
    </location>
</feature>
<proteinExistence type="predicted"/>
<gene>
    <name evidence="4" type="ORF">GCM10010170_018750</name>
</gene>
<dbReference type="InterPro" id="IPR052155">
    <property type="entry name" value="Biofilm_reg_signaling"/>
</dbReference>
<feature type="transmembrane region" description="Helical" evidence="1">
    <location>
        <begin position="68"/>
        <end position="88"/>
    </location>
</feature>
<dbReference type="SMART" id="SM00267">
    <property type="entry name" value="GGDEF"/>
    <property type="match status" value="1"/>
</dbReference>
<dbReference type="PROSITE" id="PS50883">
    <property type="entry name" value="EAL"/>
    <property type="match status" value="1"/>
</dbReference>
<dbReference type="PANTHER" id="PTHR44757:SF2">
    <property type="entry name" value="BIOFILM ARCHITECTURE MAINTENANCE PROTEIN MBAA"/>
    <property type="match status" value="1"/>
</dbReference>
<dbReference type="CDD" id="cd01949">
    <property type="entry name" value="GGDEF"/>
    <property type="match status" value="1"/>
</dbReference>
<dbReference type="InterPro" id="IPR043128">
    <property type="entry name" value="Rev_trsase/Diguanyl_cyclase"/>
</dbReference>
<dbReference type="InterPro" id="IPR001633">
    <property type="entry name" value="EAL_dom"/>
</dbReference>
<dbReference type="CDD" id="cd01948">
    <property type="entry name" value="EAL"/>
    <property type="match status" value="1"/>
</dbReference>
<dbReference type="Proteomes" id="UP001501444">
    <property type="component" value="Unassembled WGS sequence"/>
</dbReference>
<dbReference type="EMBL" id="BAAARV010000016">
    <property type="protein sequence ID" value="GAA2337559.1"/>
    <property type="molecule type" value="Genomic_DNA"/>
</dbReference>
<dbReference type="Gene3D" id="3.30.70.270">
    <property type="match status" value="1"/>
</dbReference>
<reference evidence="5" key="1">
    <citation type="journal article" date="2019" name="Int. J. Syst. Evol. Microbiol.">
        <title>The Global Catalogue of Microorganisms (GCM) 10K type strain sequencing project: providing services to taxonomists for standard genome sequencing and annotation.</title>
        <authorList>
            <consortium name="The Broad Institute Genomics Platform"/>
            <consortium name="The Broad Institute Genome Sequencing Center for Infectious Disease"/>
            <person name="Wu L."/>
            <person name="Ma J."/>
        </authorList>
    </citation>
    <scope>NUCLEOTIDE SEQUENCE [LARGE SCALE GENOMIC DNA]</scope>
    <source>
        <strain evidence="5">JCM 3272</strain>
    </source>
</reference>
<feature type="transmembrane region" description="Helical" evidence="1">
    <location>
        <begin position="132"/>
        <end position="151"/>
    </location>
</feature>
<dbReference type="RefSeq" id="WP_344611875.1">
    <property type="nucleotide sequence ID" value="NZ_BAAARV010000016.1"/>
</dbReference>
<feature type="transmembrane region" description="Helical" evidence="1">
    <location>
        <begin position="269"/>
        <end position="287"/>
    </location>
</feature>
<evidence type="ECO:0000313" key="5">
    <source>
        <dbReference type="Proteomes" id="UP001501444"/>
    </source>
</evidence>
<protein>
    <submittedName>
        <fullName evidence="4">Bifunctional diguanylate cyclase/phosphodiesterase</fullName>
    </submittedName>
</protein>
<evidence type="ECO:0000313" key="4">
    <source>
        <dbReference type="EMBL" id="GAA2337559.1"/>
    </source>
</evidence>
<dbReference type="SMART" id="SM00052">
    <property type="entry name" value="EAL"/>
    <property type="match status" value="1"/>
</dbReference>
<evidence type="ECO:0000259" key="3">
    <source>
        <dbReference type="PROSITE" id="PS50887"/>
    </source>
</evidence>
<evidence type="ECO:0000259" key="2">
    <source>
        <dbReference type="PROSITE" id="PS50883"/>
    </source>
</evidence>
<feature type="domain" description="GGDEF" evidence="3">
    <location>
        <begin position="355"/>
        <end position="487"/>
    </location>
</feature>
<dbReference type="InterPro" id="IPR035919">
    <property type="entry name" value="EAL_sf"/>
</dbReference>
<comment type="caution">
    <text evidence="4">The sequence shown here is derived from an EMBL/GenBank/DDBJ whole genome shotgun (WGS) entry which is preliminary data.</text>
</comment>
<feature type="domain" description="EAL" evidence="2">
    <location>
        <begin position="496"/>
        <end position="751"/>
    </location>
</feature>
<accession>A0ABP5SS91</accession>
<feature type="transmembrane region" description="Helical" evidence="1">
    <location>
        <begin position="100"/>
        <end position="120"/>
    </location>
</feature>
<keyword evidence="1" id="KW-1133">Transmembrane helix</keyword>
<sequence>MATWRLTGPLVAAMLLAVAAEVWFAVGMARPVPALPGWAFVPLTVGCAVRMCYEVTTAPGIAPGAARFWRHVGIGVAFVGLAAVSNAVDMFRGVVQPQHIGPLTAGIYLTGLTELLWGLLRIPGARRTRGEWLRFGLDSATVLVTVVTFAWHFWFRHWAAWSGGNATGARAVMAVVACGGVCAFAFVKVAFTGTGPLDRWALYLLALAGGLGGVGGAMAPPTLADKPYLNGTPIVLPITCLVLCFAADRQRRAAGVVPPPPARRHRPGLVPYLAVFATCVLLLIDARDGGDDVFAIALGTVVLALLVAARQATALREVVEYQDTLAWQATHDALTRLPNWWRLTQYTSEALANGGQVAVAVVDLDDFKAINDDLGHVVGDALLGAVAVRLSELCPPDGLVARLGGDEYALVFPAAGEVPALLTLGEVAAGLRRPLSAQGHQLVVEASVGVAVGARDEADAEELLRRADVAMYAAKERGKGRQVTYQPCMDQRGAEQSRIAAELRVALDEGQLRVFYQPIVRLDDGRPVGVEALVRWQHPERGMIRPDLFIPAAERTGLIVPVGQWVLAEACRQAAQWRREFGPDALQYVSVNVSPRQLREAGFAGRLREVLRSAGLAPANLMVEVTETAVFDGGSALDELREVQRFGVQVALDDFGTGHSSLGLLRTCPVDVLKVDKSFVDRVTEAGEHSVIAEALIGISDGLRLRAVAEGVETAEQAEALRRLGYRYAQGYHYGRPVPADELTSLTAALR</sequence>
<feature type="transmembrane region" description="Helical" evidence="1">
    <location>
        <begin position="171"/>
        <end position="191"/>
    </location>
</feature>
<dbReference type="InterPro" id="IPR029787">
    <property type="entry name" value="Nucleotide_cyclase"/>
</dbReference>
<dbReference type="Gene3D" id="3.20.20.450">
    <property type="entry name" value="EAL domain"/>
    <property type="match status" value="1"/>
</dbReference>